<feature type="region of interest" description="Disordered" evidence="6">
    <location>
        <begin position="1"/>
        <end position="28"/>
    </location>
</feature>
<feature type="compositionally biased region" description="Pro residues" evidence="6">
    <location>
        <begin position="196"/>
        <end position="216"/>
    </location>
</feature>
<feature type="region of interest" description="Disordered" evidence="6">
    <location>
        <begin position="283"/>
        <end position="304"/>
    </location>
</feature>
<dbReference type="Proteomes" id="UP001642540">
    <property type="component" value="Unassembled WGS sequence"/>
</dbReference>
<sequence>MDGRFPSSSSNHHHHHSTAPPEARPPNLRSSVSMFIEDSRITAVANAEMGPPPQSAPHFRGVSGATPCSSGFGGSSHPSSSHPTSFYSVTSFTSGPPSASSHSAAATFNLRPTFCQISTTLPDPVTHSGSIHSSPVRSRACSASPVRFSRQSSGGGGCGGGGGLSGSREIIHKIIREEGTLIDNETEPNFHHPLRHPQPPPPPDASTRLPPPPPPSSTSFQRRRATLNVEPVISIINVKETVGGASHRMRDDRAYTSVNLTLRSPSTPPGSTSGGGATLITRGGVGVDPPPSTSTSTSNPPNLQNVNVLNVNTVVDMEAGPSGTSFRHVHTNHHPSSHHHAPTNLMYSTYSNSRDGFEAQVQIQFGPHGGTFTASRRRNHNISMRQMNSDLLSAQTERKDKLRTAIQDRKHLLSKLQTEIAQLRSQLQLNPFSELEKLKQENQRLRIECDFMAREVDLYENGSVPLGETSEEFYQGINPGQSVDALFGITNNRRKIGNAPPPRPPPPKFLQSPDATTNNPAGRSPDGEWRCSMCTFQNHRDLDFCEQCQMVRVKHGPS</sequence>
<evidence type="ECO:0000256" key="1">
    <source>
        <dbReference type="ARBA" id="ARBA00022723"/>
    </source>
</evidence>
<evidence type="ECO:0000256" key="3">
    <source>
        <dbReference type="ARBA" id="ARBA00022833"/>
    </source>
</evidence>
<evidence type="ECO:0000259" key="7">
    <source>
        <dbReference type="PROSITE" id="PS50199"/>
    </source>
</evidence>
<dbReference type="PROSITE" id="PS01358">
    <property type="entry name" value="ZF_RANBP2_1"/>
    <property type="match status" value="1"/>
</dbReference>
<feature type="region of interest" description="Disordered" evidence="6">
    <location>
        <begin position="47"/>
        <end position="103"/>
    </location>
</feature>
<feature type="compositionally biased region" description="Low complexity" evidence="6">
    <location>
        <begin position="293"/>
        <end position="304"/>
    </location>
</feature>
<gene>
    <name evidence="8" type="ORF">ODALV1_LOCUS17489</name>
</gene>
<evidence type="ECO:0000313" key="8">
    <source>
        <dbReference type="EMBL" id="CAL8117009.1"/>
    </source>
</evidence>
<feature type="compositionally biased region" description="Polar residues" evidence="6">
    <location>
        <begin position="125"/>
        <end position="136"/>
    </location>
</feature>
<feature type="region of interest" description="Disordered" evidence="6">
    <location>
        <begin position="492"/>
        <end position="527"/>
    </location>
</feature>
<evidence type="ECO:0000256" key="5">
    <source>
        <dbReference type="SAM" id="Coils"/>
    </source>
</evidence>
<feature type="compositionally biased region" description="Gly residues" evidence="6">
    <location>
        <begin position="153"/>
        <end position="164"/>
    </location>
</feature>
<name>A0ABP1R5P0_9HEXA</name>
<dbReference type="PROSITE" id="PS50199">
    <property type="entry name" value="ZF_RANBP2_2"/>
    <property type="match status" value="1"/>
</dbReference>
<comment type="caution">
    <text evidence="8">The sequence shown here is derived from an EMBL/GenBank/DDBJ whole genome shotgun (WGS) entry which is preliminary data.</text>
</comment>
<dbReference type="SMART" id="SM00547">
    <property type="entry name" value="ZnF_RBZ"/>
    <property type="match status" value="1"/>
</dbReference>
<keyword evidence="5" id="KW-0175">Coiled coil</keyword>
<evidence type="ECO:0000256" key="6">
    <source>
        <dbReference type="SAM" id="MobiDB-lite"/>
    </source>
</evidence>
<keyword evidence="3" id="KW-0862">Zinc</keyword>
<feature type="domain" description="RanBP2-type" evidence="7">
    <location>
        <begin position="525"/>
        <end position="554"/>
    </location>
</feature>
<dbReference type="InterPro" id="IPR036443">
    <property type="entry name" value="Znf_RanBP2_sf"/>
</dbReference>
<evidence type="ECO:0000256" key="4">
    <source>
        <dbReference type="PROSITE-ProRule" id="PRU00322"/>
    </source>
</evidence>
<protein>
    <recommendedName>
        <fullName evidence="7">RanBP2-type domain-containing protein</fullName>
    </recommendedName>
</protein>
<dbReference type="InterPro" id="IPR001876">
    <property type="entry name" value="Znf_RanBP2"/>
</dbReference>
<reference evidence="8 9" key="1">
    <citation type="submission" date="2024-08" db="EMBL/GenBank/DDBJ databases">
        <authorList>
            <person name="Cucini C."/>
            <person name="Frati F."/>
        </authorList>
    </citation>
    <scope>NUCLEOTIDE SEQUENCE [LARGE SCALE GENOMIC DNA]</scope>
</reference>
<organism evidence="8 9">
    <name type="scientific">Orchesella dallaii</name>
    <dbReference type="NCBI Taxonomy" id="48710"/>
    <lineage>
        <taxon>Eukaryota</taxon>
        <taxon>Metazoa</taxon>
        <taxon>Ecdysozoa</taxon>
        <taxon>Arthropoda</taxon>
        <taxon>Hexapoda</taxon>
        <taxon>Collembola</taxon>
        <taxon>Entomobryomorpha</taxon>
        <taxon>Entomobryoidea</taxon>
        <taxon>Orchesellidae</taxon>
        <taxon>Orchesellinae</taxon>
        <taxon>Orchesella</taxon>
    </lineage>
</organism>
<feature type="compositionally biased region" description="Low complexity" evidence="6">
    <location>
        <begin position="75"/>
        <end position="91"/>
    </location>
</feature>
<keyword evidence="1" id="KW-0479">Metal-binding</keyword>
<feature type="region of interest" description="Disordered" evidence="6">
    <location>
        <begin position="125"/>
        <end position="164"/>
    </location>
</feature>
<evidence type="ECO:0000313" key="9">
    <source>
        <dbReference type="Proteomes" id="UP001642540"/>
    </source>
</evidence>
<feature type="region of interest" description="Disordered" evidence="6">
    <location>
        <begin position="185"/>
        <end position="222"/>
    </location>
</feature>
<dbReference type="SUPFAM" id="SSF90209">
    <property type="entry name" value="Ran binding protein zinc finger-like"/>
    <property type="match status" value="1"/>
</dbReference>
<dbReference type="EMBL" id="CAXLJM020000053">
    <property type="protein sequence ID" value="CAL8117009.1"/>
    <property type="molecule type" value="Genomic_DNA"/>
</dbReference>
<keyword evidence="2 4" id="KW-0863">Zinc-finger</keyword>
<proteinExistence type="predicted"/>
<evidence type="ECO:0000256" key="2">
    <source>
        <dbReference type="ARBA" id="ARBA00022771"/>
    </source>
</evidence>
<accession>A0ABP1R5P0</accession>
<dbReference type="PANTHER" id="PTHR48125:SF12">
    <property type="entry name" value="AT HOOK TRANSCRIPTION FACTOR FAMILY-RELATED"/>
    <property type="match status" value="1"/>
</dbReference>
<feature type="compositionally biased region" description="Pro residues" evidence="6">
    <location>
        <begin position="499"/>
        <end position="508"/>
    </location>
</feature>
<keyword evidence="9" id="KW-1185">Reference proteome</keyword>
<dbReference type="PANTHER" id="PTHR48125">
    <property type="entry name" value="LP07818P1"/>
    <property type="match status" value="1"/>
</dbReference>
<feature type="coiled-coil region" evidence="5">
    <location>
        <begin position="406"/>
        <end position="455"/>
    </location>
</feature>